<organism evidence="8 9">
    <name type="scientific">Sediminibacillus halophilus</name>
    <dbReference type="NCBI Taxonomy" id="482461"/>
    <lineage>
        <taxon>Bacteria</taxon>
        <taxon>Bacillati</taxon>
        <taxon>Bacillota</taxon>
        <taxon>Bacilli</taxon>
        <taxon>Bacillales</taxon>
        <taxon>Bacillaceae</taxon>
        <taxon>Sediminibacillus</taxon>
    </lineage>
</organism>
<feature type="active site" description="Proton donor" evidence="5">
    <location>
        <position position="189"/>
    </location>
</feature>
<evidence type="ECO:0000256" key="7">
    <source>
        <dbReference type="RuleBase" id="RU361187"/>
    </source>
</evidence>
<dbReference type="InterPro" id="IPR023296">
    <property type="entry name" value="Glyco_hydro_beta-prop_sf"/>
</dbReference>
<accession>A0A1G9T8I4</accession>
<keyword evidence="3 7" id="KW-0378">Hydrolase</keyword>
<dbReference type="EMBL" id="FNHF01000003">
    <property type="protein sequence ID" value="SDM43991.1"/>
    <property type="molecule type" value="Genomic_DNA"/>
</dbReference>
<gene>
    <name evidence="8" type="ORF">SAMN05216244_2482</name>
</gene>
<keyword evidence="2" id="KW-0732">Signal</keyword>
<dbReference type="CDD" id="cd18820">
    <property type="entry name" value="GH43_LbAraf43-like"/>
    <property type="match status" value="1"/>
</dbReference>
<sequence length="316" mass="35726">MKERTFKNPLLNPGADPWVYKDKNKYYFMCTRRKRLDLWRSKSLTGIPNGERKTIWTPPTEGINSDNIWAPEIHKANGKWYVYYTANDGKGGDKTRKIFVLENEAEDPFEGNWIEKGCINTEHPGLDGTIFEHKGKLYFVYAGYGYFPDYGSALYIAEMENPWTLSGSEILISKPEYDWEKQGGMAINEGPAMLKRNNRLFLVYSASATWSDDYSLGMLTASTDSDVLNSRSWLKSTAPVFTKSVKNKMFAPGHNSFVPSPDGTEDWIVYHAIPESQGGNELRMTCTQKFGWRSDGTPDFGIPLSSSTPIIVPSGE</sequence>
<evidence type="ECO:0000313" key="8">
    <source>
        <dbReference type="EMBL" id="SDM43991.1"/>
    </source>
</evidence>
<evidence type="ECO:0000256" key="6">
    <source>
        <dbReference type="PIRSR" id="PIRSR606710-2"/>
    </source>
</evidence>
<evidence type="ECO:0000256" key="1">
    <source>
        <dbReference type="ARBA" id="ARBA00009865"/>
    </source>
</evidence>
<dbReference type="PANTHER" id="PTHR43817:SF1">
    <property type="entry name" value="HYDROLASE, FAMILY 43, PUTATIVE (AFU_ORTHOLOGUE AFUA_3G01660)-RELATED"/>
    <property type="match status" value="1"/>
</dbReference>
<comment type="similarity">
    <text evidence="1 7">Belongs to the glycosyl hydrolase 43 family.</text>
</comment>
<dbReference type="Proteomes" id="UP000182347">
    <property type="component" value="Unassembled WGS sequence"/>
</dbReference>
<dbReference type="Pfam" id="PF04616">
    <property type="entry name" value="Glyco_hydro_43"/>
    <property type="match status" value="1"/>
</dbReference>
<protein>
    <submittedName>
        <fullName evidence="8">Beta-xylosidase, GH43 family</fullName>
    </submittedName>
</protein>
<dbReference type="GO" id="GO:0004553">
    <property type="term" value="F:hydrolase activity, hydrolyzing O-glycosyl compounds"/>
    <property type="evidence" value="ECO:0007669"/>
    <property type="project" value="InterPro"/>
</dbReference>
<dbReference type="InterPro" id="IPR006710">
    <property type="entry name" value="Glyco_hydro_43"/>
</dbReference>
<evidence type="ECO:0000256" key="3">
    <source>
        <dbReference type="ARBA" id="ARBA00022801"/>
    </source>
</evidence>
<proteinExistence type="inferred from homology"/>
<evidence type="ECO:0000313" key="9">
    <source>
        <dbReference type="Proteomes" id="UP000182347"/>
    </source>
</evidence>
<evidence type="ECO:0000256" key="5">
    <source>
        <dbReference type="PIRSR" id="PIRSR606710-1"/>
    </source>
</evidence>
<dbReference type="RefSeq" id="WP_074599443.1">
    <property type="nucleotide sequence ID" value="NZ_FNHF01000003.1"/>
</dbReference>
<reference evidence="9" key="1">
    <citation type="submission" date="2016-10" db="EMBL/GenBank/DDBJ databases">
        <authorList>
            <person name="Varghese N."/>
            <person name="Submissions S."/>
        </authorList>
    </citation>
    <scope>NUCLEOTIDE SEQUENCE [LARGE SCALE GENOMIC DNA]</scope>
    <source>
        <strain evidence="9">CGMCC 1.6199</strain>
    </source>
</reference>
<evidence type="ECO:0000256" key="2">
    <source>
        <dbReference type="ARBA" id="ARBA00022729"/>
    </source>
</evidence>
<dbReference type="PANTHER" id="PTHR43817">
    <property type="entry name" value="GLYCOSYL HYDROLASE"/>
    <property type="match status" value="1"/>
</dbReference>
<keyword evidence="9" id="KW-1185">Reference proteome</keyword>
<dbReference type="STRING" id="482461.SAMN05216244_2482"/>
<dbReference type="InterPro" id="IPR016828">
    <property type="entry name" value="Alpha-L-arabinofuranosidase"/>
</dbReference>
<dbReference type="GO" id="GO:0005975">
    <property type="term" value="P:carbohydrate metabolic process"/>
    <property type="evidence" value="ECO:0007669"/>
    <property type="project" value="InterPro"/>
</dbReference>
<dbReference type="AlphaFoldDB" id="A0A1G9T8I4"/>
<dbReference type="PIRSF" id="PIRSF025414">
    <property type="entry name" value="Alpha-L-arabinofuranosidase"/>
    <property type="match status" value="1"/>
</dbReference>
<dbReference type="SUPFAM" id="SSF75005">
    <property type="entry name" value="Arabinanase/levansucrase/invertase"/>
    <property type="match status" value="1"/>
</dbReference>
<evidence type="ECO:0000256" key="4">
    <source>
        <dbReference type="ARBA" id="ARBA00023295"/>
    </source>
</evidence>
<dbReference type="OrthoDB" id="177947at2"/>
<feature type="site" description="Important for catalytic activity, responsible for pKa modulation of the active site Glu and correct orientation of both the proton donor and substrate" evidence="6">
    <location>
        <position position="127"/>
    </location>
</feature>
<keyword evidence="4 7" id="KW-0326">Glycosidase</keyword>
<feature type="active site" description="Proton acceptor" evidence="5">
    <location>
        <position position="16"/>
    </location>
</feature>
<name>A0A1G9T8I4_9BACI</name>
<dbReference type="Gene3D" id="2.115.10.20">
    <property type="entry name" value="Glycosyl hydrolase domain, family 43"/>
    <property type="match status" value="1"/>
</dbReference>